<organism evidence="4 5">
    <name type="scientific">Aromia moschata</name>
    <dbReference type="NCBI Taxonomy" id="1265417"/>
    <lineage>
        <taxon>Eukaryota</taxon>
        <taxon>Metazoa</taxon>
        <taxon>Ecdysozoa</taxon>
        <taxon>Arthropoda</taxon>
        <taxon>Hexapoda</taxon>
        <taxon>Insecta</taxon>
        <taxon>Pterygota</taxon>
        <taxon>Neoptera</taxon>
        <taxon>Endopterygota</taxon>
        <taxon>Coleoptera</taxon>
        <taxon>Polyphaga</taxon>
        <taxon>Cucujiformia</taxon>
        <taxon>Chrysomeloidea</taxon>
        <taxon>Cerambycidae</taxon>
        <taxon>Cerambycinae</taxon>
        <taxon>Callichromatini</taxon>
        <taxon>Aromia</taxon>
    </lineage>
</organism>
<reference evidence="4" key="1">
    <citation type="journal article" date="2023" name="Insect Mol. Biol.">
        <title>Genome sequencing provides insights into the evolution of gene families encoding plant cell wall-degrading enzymes in longhorned beetles.</title>
        <authorList>
            <person name="Shin N.R."/>
            <person name="Okamura Y."/>
            <person name="Kirsch R."/>
            <person name="Pauchet Y."/>
        </authorList>
    </citation>
    <scope>NUCLEOTIDE SEQUENCE</scope>
    <source>
        <strain evidence="4">AMC_N1</strain>
    </source>
</reference>
<keyword evidence="1" id="KW-0433">Leucine-rich repeat</keyword>
<proteinExistence type="predicted"/>
<evidence type="ECO:0000256" key="1">
    <source>
        <dbReference type="ARBA" id="ARBA00022614"/>
    </source>
</evidence>
<dbReference type="Pfam" id="PF13855">
    <property type="entry name" value="LRR_8"/>
    <property type="match status" value="2"/>
</dbReference>
<dbReference type="InterPro" id="IPR032675">
    <property type="entry name" value="LRR_dom_sf"/>
</dbReference>
<dbReference type="Gene3D" id="3.80.10.10">
    <property type="entry name" value="Ribonuclease Inhibitor"/>
    <property type="match status" value="1"/>
</dbReference>
<evidence type="ECO:0000256" key="3">
    <source>
        <dbReference type="SAM" id="SignalP"/>
    </source>
</evidence>
<evidence type="ECO:0000256" key="2">
    <source>
        <dbReference type="ARBA" id="ARBA00022737"/>
    </source>
</evidence>
<dbReference type="InterPro" id="IPR001611">
    <property type="entry name" value="Leu-rich_rpt"/>
</dbReference>
<comment type="caution">
    <text evidence="4">The sequence shown here is derived from an EMBL/GenBank/DDBJ whole genome shotgun (WGS) entry which is preliminary data.</text>
</comment>
<feature type="signal peptide" evidence="3">
    <location>
        <begin position="1"/>
        <end position="18"/>
    </location>
</feature>
<keyword evidence="5" id="KW-1185">Reference proteome</keyword>
<dbReference type="Proteomes" id="UP001162162">
    <property type="component" value="Unassembled WGS sequence"/>
</dbReference>
<name>A0AAV8Z173_9CUCU</name>
<dbReference type="SUPFAM" id="SSF52058">
    <property type="entry name" value="L domain-like"/>
    <property type="match status" value="1"/>
</dbReference>
<dbReference type="InterPro" id="IPR003591">
    <property type="entry name" value="Leu-rich_rpt_typical-subtyp"/>
</dbReference>
<sequence length="261" mass="30242">MDFRAFYLVFFLWSTATSAPYPLDASDSETSTQLPVHLVQMGLGLEKIPQGAQHVKYINFAYNRISLLPPYVFHHNNYRGLHKIELYQNKISNVSQRAFRELRQLKIVDLSGNNITSIEPSTFKSNTKLEKLDLSNNKMNFFPYKPILNSQSLEILILADNRIEQIFEVTFSKLPKLRNLMMDNNIIYLIEPNSFATLKSLVCLSLANTGVFRLREDMFKNQTYPRIIDLTDTPLANKFDPPLRKVKNNAVVNLINIDRYF</sequence>
<keyword evidence="2" id="KW-0677">Repeat</keyword>
<accession>A0AAV8Z173</accession>
<gene>
    <name evidence="4" type="ORF">NQ318_020614</name>
</gene>
<dbReference type="AlphaFoldDB" id="A0AAV8Z173"/>
<feature type="chain" id="PRO_5044023956" evidence="3">
    <location>
        <begin position="19"/>
        <end position="261"/>
    </location>
</feature>
<protein>
    <submittedName>
        <fullName evidence="4">Uncharacterized protein</fullName>
    </submittedName>
</protein>
<evidence type="ECO:0000313" key="5">
    <source>
        <dbReference type="Proteomes" id="UP001162162"/>
    </source>
</evidence>
<keyword evidence="3" id="KW-0732">Signal</keyword>
<dbReference type="SMART" id="SM00369">
    <property type="entry name" value="LRR_TYP"/>
    <property type="match status" value="5"/>
</dbReference>
<dbReference type="EMBL" id="JAPWTK010000022">
    <property type="protein sequence ID" value="KAJ8957574.1"/>
    <property type="molecule type" value="Genomic_DNA"/>
</dbReference>
<evidence type="ECO:0000313" key="4">
    <source>
        <dbReference type="EMBL" id="KAJ8957574.1"/>
    </source>
</evidence>
<dbReference type="PROSITE" id="PS51450">
    <property type="entry name" value="LRR"/>
    <property type="match status" value="2"/>
</dbReference>
<dbReference type="PANTHER" id="PTHR24366">
    <property type="entry name" value="IG(IMMUNOGLOBULIN) AND LRR(LEUCINE RICH REPEAT) DOMAINS"/>
    <property type="match status" value="1"/>
</dbReference>